<feature type="domain" description="Protein kinase" evidence="6">
    <location>
        <begin position="232"/>
        <end position="498"/>
    </location>
</feature>
<organism evidence="7 8">
    <name type="scientific">Marasmius tenuissimus</name>
    <dbReference type="NCBI Taxonomy" id="585030"/>
    <lineage>
        <taxon>Eukaryota</taxon>
        <taxon>Fungi</taxon>
        <taxon>Dikarya</taxon>
        <taxon>Basidiomycota</taxon>
        <taxon>Agaricomycotina</taxon>
        <taxon>Agaricomycetes</taxon>
        <taxon>Agaricomycetidae</taxon>
        <taxon>Agaricales</taxon>
        <taxon>Marasmiineae</taxon>
        <taxon>Marasmiaceae</taxon>
        <taxon>Marasmius</taxon>
    </lineage>
</organism>
<feature type="compositionally biased region" description="Low complexity" evidence="5">
    <location>
        <begin position="62"/>
        <end position="73"/>
    </location>
</feature>
<reference evidence="7 8" key="1">
    <citation type="submission" date="2024-05" db="EMBL/GenBank/DDBJ databases">
        <title>A draft genome resource for the thread blight pathogen Marasmius tenuissimus strain MS-2.</title>
        <authorList>
            <person name="Yulfo-Soto G.E."/>
            <person name="Baruah I.K."/>
            <person name="Amoako-Attah I."/>
            <person name="Bukari Y."/>
            <person name="Meinhardt L.W."/>
            <person name="Bailey B.A."/>
            <person name="Cohen S.P."/>
        </authorList>
    </citation>
    <scope>NUCLEOTIDE SEQUENCE [LARGE SCALE GENOMIC DNA]</scope>
    <source>
        <strain evidence="7 8">MS-2</strain>
    </source>
</reference>
<dbReference type="PROSITE" id="PS00108">
    <property type="entry name" value="PROTEIN_KINASE_ST"/>
    <property type="match status" value="1"/>
</dbReference>
<evidence type="ECO:0000259" key="6">
    <source>
        <dbReference type="PROSITE" id="PS50011"/>
    </source>
</evidence>
<evidence type="ECO:0000256" key="2">
    <source>
        <dbReference type="ARBA" id="ARBA00022741"/>
    </source>
</evidence>
<dbReference type="InterPro" id="IPR000719">
    <property type="entry name" value="Prot_kinase_dom"/>
</dbReference>
<dbReference type="PANTHER" id="PTHR44329">
    <property type="entry name" value="SERINE/THREONINE-PROTEIN KINASE TNNI3K-RELATED"/>
    <property type="match status" value="1"/>
</dbReference>
<feature type="compositionally biased region" description="Polar residues" evidence="5">
    <location>
        <begin position="27"/>
        <end position="43"/>
    </location>
</feature>
<evidence type="ECO:0000256" key="5">
    <source>
        <dbReference type="SAM" id="MobiDB-lite"/>
    </source>
</evidence>
<evidence type="ECO:0000256" key="1">
    <source>
        <dbReference type="ARBA" id="ARBA00022679"/>
    </source>
</evidence>
<comment type="caution">
    <text evidence="7">The sequence shown here is derived from an EMBL/GenBank/DDBJ whole genome shotgun (WGS) entry which is preliminary data.</text>
</comment>
<dbReference type="PANTHER" id="PTHR44329:SF288">
    <property type="entry name" value="MITOGEN-ACTIVATED PROTEIN KINASE KINASE KINASE 20"/>
    <property type="match status" value="1"/>
</dbReference>
<feature type="compositionally biased region" description="Polar residues" evidence="5">
    <location>
        <begin position="77"/>
        <end position="91"/>
    </location>
</feature>
<proteinExistence type="predicted"/>
<dbReference type="SUPFAM" id="SSF56112">
    <property type="entry name" value="Protein kinase-like (PK-like)"/>
    <property type="match status" value="1"/>
</dbReference>
<feature type="region of interest" description="Disordered" evidence="5">
    <location>
        <begin position="25"/>
        <end position="156"/>
    </location>
</feature>
<dbReference type="Proteomes" id="UP001437256">
    <property type="component" value="Unassembled WGS sequence"/>
</dbReference>
<evidence type="ECO:0000313" key="8">
    <source>
        <dbReference type="Proteomes" id="UP001437256"/>
    </source>
</evidence>
<dbReference type="EMBL" id="JBBXMP010000336">
    <property type="protein sequence ID" value="KAL0058289.1"/>
    <property type="molecule type" value="Genomic_DNA"/>
</dbReference>
<accession>A0ABR2ZBH1</accession>
<dbReference type="InterPro" id="IPR008271">
    <property type="entry name" value="Ser/Thr_kinase_AS"/>
</dbReference>
<dbReference type="SMART" id="SM00220">
    <property type="entry name" value="S_TKc"/>
    <property type="match status" value="1"/>
</dbReference>
<keyword evidence="4" id="KW-0067">ATP-binding</keyword>
<evidence type="ECO:0000313" key="7">
    <source>
        <dbReference type="EMBL" id="KAL0058289.1"/>
    </source>
</evidence>
<gene>
    <name evidence="7" type="primary">TUS1_24</name>
    <name evidence="7" type="ORF">AAF712_015040</name>
</gene>
<feature type="compositionally biased region" description="Basic and acidic residues" evidence="5">
    <location>
        <begin position="117"/>
        <end position="135"/>
    </location>
</feature>
<dbReference type="Pfam" id="PF07714">
    <property type="entry name" value="PK_Tyr_Ser-Thr"/>
    <property type="match status" value="1"/>
</dbReference>
<keyword evidence="8" id="KW-1185">Reference proteome</keyword>
<dbReference type="PRINTS" id="PR00109">
    <property type="entry name" value="TYRKINASE"/>
</dbReference>
<dbReference type="InterPro" id="IPR001245">
    <property type="entry name" value="Ser-Thr/Tyr_kinase_cat_dom"/>
</dbReference>
<keyword evidence="1" id="KW-0808">Transferase</keyword>
<protein>
    <submittedName>
        <fullName evidence="7">Rho guanine nucleotide exchange factor</fullName>
    </submittedName>
</protein>
<keyword evidence="2" id="KW-0547">Nucleotide-binding</keyword>
<name>A0ABR2ZBH1_9AGAR</name>
<dbReference type="PROSITE" id="PS50011">
    <property type="entry name" value="PROTEIN_KINASE_DOM"/>
    <property type="match status" value="1"/>
</dbReference>
<keyword evidence="3" id="KW-0418">Kinase</keyword>
<evidence type="ECO:0000256" key="3">
    <source>
        <dbReference type="ARBA" id="ARBA00022777"/>
    </source>
</evidence>
<evidence type="ECO:0000256" key="4">
    <source>
        <dbReference type="ARBA" id="ARBA00022840"/>
    </source>
</evidence>
<sequence>MNIPETKAYGIFGHLRNFGIGDHANVSGGSNIDKNTTTMQNSTHGRDDQNLDDGSGSTTAKSAGAPGSSYSPPHTSIGMSSVDSAPETQKVSDGDSGISVMNSDLGTRGNPPPATHTPEKNLEGSKRREPTEPPRSRANIANPRPSSGRQLTPEKLRREENSFRQLLGNSEQYDDLLMIDGEDAQEVLNDWQRLSECTNDAELRTQIVRTIIELSDSSGLFPECLWIAEVKNLSKRPVEVGSFGDVWTGSMNSVKVAMKVVRHRIDPQKREQVAFTREAMVWRNLNHPNILPFTGMYWFNARNEGQMSLVTPWMENGNLLQFLRGHPELEPETQLTLAKDVAQGLAYLHNFKITHGDLKSYNVLITPDHVACITDLGLSRVVDAEDATGLPTASSCWRPVRWLAPERLRSAGRFDVSSESDIYAFGYVCYEIFAKHIPFEDIEEYRVYYVAAVQKQHPERPPQVPDTMWRLIKLCWSEEPDFRPKAVDAVDEIGHIQAGRPGLIVPTERPRPGNEQSLFGSIFNWLLGWLTMLG</sequence>
<dbReference type="InterPro" id="IPR011009">
    <property type="entry name" value="Kinase-like_dom_sf"/>
</dbReference>
<dbReference type="Gene3D" id="1.10.510.10">
    <property type="entry name" value="Transferase(Phosphotransferase) domain 1"/>
    <property type="match status" value="1"/>
</dbReference>
<dbReference type="InterPro" id="IPR051681">
    <property type="entry name" value="Ser/Thr_Kinases-Pseudokinases"/>
</dbReference>